<accession>A0A5C8F9R0</accession>
<protein>
    <submittedName>
        <fullName evidence="2">DUF4912 domain-containing protein</fullName>
    </submittedName>
</protein>
<feature type="compositionally biased region" description="Basic residues" evidence="1">
    <location>
        <begin position="56"/>
        <end position="67"/>
    </location>
</feature>
<feature type="compositionally biased region" description="Low complexity" evidence="1">
    <location>
        <begin position="68"/>
        <end position="87"/>
    </location>
</feature>
<organism evidence="2 3">
    <name type="scientific">Brachyspira pilosicoli</name>
    <name type="common">Serpulina pilosicoli</name>
    <dbReference type="NCBI Taxonomy" id="52584"/>
    <lineage>
        <taxon>Bacteria</taxon>
        <taxon>Pseudomonadati</taxon>
        <taxon>Spirochaetota</taxon>
        <taxon>Spirochaetia</taxon>
        <taxon>Brachyspirales</taxon>
        <taxon>Brachyspiraceae</taxon>
        <taxon>Brachyspira</taxon>
    </lineage>
</organism>
<feature type="compositionally biased region" description="Low complexity" evidence="1">
    <location>
        <begin position="97"/>
        <end position="128"/>
    </location>
</feature>
<sequence length="351" mass="39578">MATTKKTTTQKETAVKKTAVKKDVAAAPKKITAKKAVAKEKSASKKAAVKKETAKKPTKASAKKTTSKKATTVKESVSAKKTATAKKSAVKKETAKKPTTASAKKTTSKKATTVKESVSAKKTATAKKSAVKKETTKKTTTAKKTTAKKTAKKTKEEEIIIKVEIEEEEKKPQYIPDDVDIVRELPDRYNETKLTLMMRDPEWCFFYWDISDNDISYHSLKNRRISVRIFHVFGYDITNGEIHREVVVNAIYGDRYINLAMPHAYFIAELGYYDENNRFIVLARSNMIYAPRDSISSNYDEEWMVNEEIIKLLKAPKALRESLSSATIFELIDLRANHLQSSSSSLFRRKE</sequence>
<proteinExistence type="predicted"/>
<dbReference type="AlphaFoldDB" id="A0A5C8F9R0"/>
<gene>
    <name evidence="2" type="ORF">EPJ72_02040</name>
</gene>
<dbReference type="OrthoDB" id="9812700at2"/>
<evidence type="ECO:0000313" key="3">
    <source>
        <dbReference type="Proteomes" id="UP000323176"/>
    </source>
</evidence>
<dbReference type="EMBL" id="SAXY01000013">
    <property type="protein sequence ID" value="TXJ46448.1"/>
    <property type="molecule type" value="Genomic_DNA"/>
</dbReference>
<feature type="region of interest" description="Disordered" evidence="1">
    <location>
        <begin position="1"/>
        <end position="149"/>
    </location>
</feature>
<reference evidence="2 3" key="1">
    <citation type="journal article" date="1992" name="Lakartidningen">
        <title>[Penicillin V and not amoxicillin is the first choice preparation in acute otitis].</title>
        <authorList>
            <person name="Kamme C."/>
            <person name="Lundgren K."/>
            <person name="Prellner K."/>
        </authorList>
    </citation>
    <scope>NUCLEOTIDE SEQUENCE [LARGE SCALE GENOMIC DNA]</scope>
    <source>
        <strain evidence="2 3">PC5538III-hc</strain>
    </source>
</reference>
<evidence type="ECO:0000256" key="1">
    <source>
        <dbReference type="SAM" id="MobiDB-lite"/>
    </source>
</evidence>
<feature type="compositionally biased region" description="Basic and acidic residues" evidence="1">
    <location>
        <begin position="37"/>
        <end position="55"/>
    </location>
</feature>
<comment type="caution">
    <text evidence="2">The sequence shown here is derived from an EMBL/GenBank/DDBJ whole genome shotgun (WGS) entry which is preliminary data.</text>
</comment>
<name>A0A5C8F9R0_BRAPL</name>
<evidence type="ECO:0000313" key="2">
    <source>
        <dbReference type="EMBL" id="TXJ46448.1"/>
    </source>
</evidence>
<dbReference type="Pfam" id="PF16258">
    <property type="entry name" value="DUF4912"/>
    <property type="match status" value="1"/>
</dbReference>
<dbReference type="InterPro" id="IPR032585">
    <property type="entry name" value="DUF4912"/>
</dbReference>
<feature type="compositionally biased region" description="Low complexity" evidence="1">
    <location>
        <begin position="1"/>
        <end position="12"/>
    </location>
</feature>
<dbReference type="Proteomes" id="UP000323176">
    <property type="component" value="Unassembled WGS sequence"/>
</dbReference>